<dbReference type="AlphaFoldDB" id="A0A814ECS9"/>
<evidence type="ECO:0000313" key="2">
    <source>
        <dbReference type="EMBL" id="CAF0970421.1"/>
    </source>
</evidence>
<feature type="transmembrane region" description="Helical" evidence="1">
    <location>
        <begin position="20"/>
        <end position="39"/>
    </location>
</feature>
<gene>
    <name evidence="2" type="ORF">EDS130_LOCUS13337</name>
</gene>
<organism evidence="2 3">
    <name type="scientific">Adineta ricciae</name>
    <name type="common">Rotifer</name>
    <dbReference type="NCBI Taxonomy" id="249248"/>
    <lineage>
        <taxon>Eukaryota</taxon>
        <taxon>Metazoa</taxon>
        <taxon>Spiralia</taxon>
        <taxon>Gnathifera</taxon>
        <taxon>Rotifera</taxon>
        <taxon>Eurotatoria</taxon>
        <taxon>Bdelloidea</taxon>
        <taxon>Adinetida</taxon>
        <taxon>Adinetidae</taxon>
        <taxon>Adineta</taxon>
    </lineage>
</organism>
<keyword evidence="1" id="KW-0812">Transmembrane</keyword>
<dbReference type="OrthoDB" id="10022873at2759"/>
<dbReference type="Proteomes" id="UP000663852">
    <property type="component" value="Unassembled WGS sequence"/>
</dbReference>
<sequence>MRHDILQKEYKSNMDRPTIVFLGIILSILLLLLFSMKTYTTWSTIDNDEETFVSLCQVHVQSDESNLFDDQTLLSLLAILKMHDFQIGQPVWGPANTRLYLCEHPLKAGLKQSTIDNEFNSILQSTRDSSKRYAWSCA</sequence>
<protein>
    <submittedName>
        <fullName evidence="2">Uncharacterized protein</fullName>
    </submittedName>
</protein>
<dbReference type="EMBL" id="CAJNOJ010000053">
    <property type="protein sequence ID" value="CAF0970421.1"/>
    <property type="molecule type" value="Genomic_DNA"/>
</dbReference>
<keyword evidence="1" id="KW-1133">Transmembrane helix</keyword>
<keyword evidence="1" id="KW-0472">Membrane</keyword>
<accession>A0A814ECS9</accession>
<name>A0A814ECS9_ADIRI</name>
<evidence type="ECO:0000313" key="3">
    <source>
        <dbReference type="Proteomes" id="UP000663852"/>
    </source>
</evidence>
<reference evidence="2" key="1">
    <citation type="submission" date="2021-02" db="EMBL/GenBank/DDBJ databases">
        <authorList>
            <person name="Nowell W R."/>
        </authorList>
    </citation>
    <scope>NUCLEOTIDE SEQUENCE</scope>
</reference>
<comment type="caution">
    <text evidence="2">The sequence shown here is derived from an EMBL/GenBank/DDBJ whole genome shotgun (WGS) entry which is preliminary data.</text>
</comment>
<proteinExistence type="predicted"/>
<evidence type="ECO:0000256" key="1">
    <source>
        <dbReference type="SAM" id="Phobius"/>
    </source>
</evidence>